<dbReference type="AlphaFoldDB" id="A0A1X7AHU7"/>
<feature type="domain" description="Mannosyl-glycoprotein endo-beta-N-acetylglucosamidase-like" evidence="1">
    <location>
        <begin position="112"/>
        <end position="250"/>
    </location>
</feature>
<dbReference type="PANTHER" id="PTHR40572:SF1">
    <property type="entry name" value="PROTEIN BAX"/>
    <property type="match status" value="1"/>
</dbReference>
<name>A0A1X7AHU7_9GAMM</name>
<organism evidence="2 3">
    <name type="scientific">Parendozoicomonas haliclonae</name>
    <dbReference type="NCBI Taxonomy" id="1960125"/>
    <lineage>
        <taxon>Bacteria</taxon>
        <taxon>Pseudomonadati</taxon>
        <taxon>Pseudomonadota</taxon>
        <taxon>Gammaproteobacteria</taxon>
        <taxon>Oceanospirillales</taxon>
        <taxon>Endozoicomonadaceae</taxon>
        <taxon>Parendozoicomonas</taxon>
    </lineage>
</organism>
<dbReference type="PANTHER" id="PTHR40572">
    <property type="entry name" value="PROTEIN BAX"/>
    <property type="match status" value="1"/>
</dbReference>
<sequence length="274" mass="30413">MRKFVAALIVLFLVVGFAVLFTQGPDPVIPAKKVEPEVVKPVEVAPKQAWELAGVPDFPAIGDVRLKKKTFFNYILPLVTQENTRILSQREQLLSLSGKGTFSENEQALLNAVAKEYRLKTSFDEKWFQEALLRVDALPPSLALAQAANESGWGGSRFAREGNNYFGQWCFSKGCGLVPGSRTSGMNHEVQKFDDVGESVRAYIRNLNTHAQYASLRELRANARDSQMTVSGAYLAQGLGKYSERGGEYVDEIVRMINGNNLQRHDSQPTTAKL</sequence>
<protein>
    <recommendedName>
        <fullName evidence="1">Mannosyl-glycoprotein endo-beta-N-acetylglucosamidase-like domain-containing protein</fullName>
    </recommendedName>
</protein>
<dbReference type="SMART" id="SM00047">
    <property type="entry name" value="LYZ2"/>
    <property type="match status" value="1"/>
</dbReference>
<dbReference type="Proteomes" id="UP000196573">
    <property type="component" value="Unassembled WGS sequence"/>
</dbReference>
<evidence type="ECO:0000313" key="3">
    <source>
        <dbReference type="Proteomes" id="UP000196573"/>
    </source>
</evidence>
<dbReference type="EMBL" id="FWPT01000003">
    <property type="protein sequence ID" value="SMA43669.1"/>
    <property type="molecule type" value="Genomic_DNA"/>
</dbReference>
<dbReference type="InterPro" id="IPR002901">
    <property type="entry name" value="MGlyc_endo_b_GlcNAc-like_dom"/>
</dbReference>
<keyword evidence="3" id="KW-1185">Reference proteome</keyword>
<evidence type="ECO:0000259" key="1">
    <source>
        <dbReference type="SMART" id="SM00047"/>
    </source>
</evidence>
<evidence type="ECO:0000313" key="2">
    <source>
        <dbReference type="EMBL" id="SMA43669.1"/>
    </source>
</evidence>
<dbReference type="GO" id="GO:0004040">
    <property type="term" value="F:amidase activity"/>
    <property type="evidence" value="ECO:0007669"/>
    <property type="project" value="InterPro"/>
</dbReference>
<reference evidence="2 3" key="1">
    <citation type="submission" date="2017-03" db="EMBL/GenBank/DDBJ databases">
        <authorList>
            <person name="Afonso C.L."/>
            <person name="Miller P.J."/>
            <person name="Scott M.A."/>
            <person name="Spackman E."/>
            <person name="Goraichik I."/>
            <person name="Dimitrov K.M."/>
            <person name="Suarez D.L."/>
            <person name="Swayne D.E."/>
        </authorList>
    </citation>
    <scope>NUCLEOTIDE SEQUENCE [LARGE SCALE GENOMIC DNA]</scope>
    <source>
        <strain evidence="2">SB41UT1</strain>
    </source>
</reference>
<proteinExistence type="predicted"/>
<dbReference type="InterPro" id="IPR053195">
    <property type="entry name" value="Bax-like"/>
</dbReference>
<accession>A0A1X7AHU7</accession>
<dbReference type="OrthoDB" id="9788155at2"/>
<gene>
    <name evidence="2" type="ORF">EHSB41UT_01642</name>
</gene>
<dbReference type="RefSeq" id="WP_087108698.1">
    <property type="nucleotide sequence ID" value="NZ_CBCSCN010000008.1"/>
</dbReference>
<dbReference type="Pfam" id="PF01832">
    <property type="entry name" value="Glucosaminidase"/>
    <property type="match status" value="1"/>
</dbReference>
<dbReference type="Gene3D" id="1.10.530.10">
    <property type="match status" value="1"/>
</dbReference>